<evidence type="ECO:0000256" key="1">
    <source>
        <dbReference type="ARBA" id="ARBA00004141"/>
    </source>
</evidence>
<dbReference type="AlphaFoldDB" id="A0A8S3ZVK2"/>
<dbReference type="CDD" id="cd15039">
    <property type="entry name" value="7tmB3_Methuselah-like"/>
    <property type="match status" value="1"/>
</dbReference>
<protein>
    <recommendedName>
        <fullName evidence="7">G-protein coupled receptors family 2 profile 2 domain-containing protein</fullName>
    </recommendedName>
</protein>
<dbReference type="GO" id="GO:0016020">
    <property type="term" value="C:membrane"/>
    <property type="evidence" value="ECO:0007669"/>
    <property type="project" value="UniProtKB-SubCell"/>
</dbReference>
<dbReference type="Gene3D" id="1.20.1070.10">
    <property type="entry name" value="Rhodopsin 7-helix transmembrane proteins"/>
    <property type="match status" value="1"/>
</dbReference>
<feature type="signal peptide" evidence="6">
    <location>
        <begin position="1"/>
        <end position="18"/>
    </location>
</feature>
<comment type="caution">
    <text evidence="8">The sequence shown here is derived from an EMBL/GenBank/DDBJ whole genome shotgun (WGS) entry which is preliminary data.</text>
</comment>
<feature type="transmembrane region" description="Helical" evidence="5">
    <location>
        <begin position="842"/>
        <end position="863"/>
    </location>
</feature>
<feature type="transmembrane region" description="Helical" evidence="5">
    <location>
        <begin position="883"/>
        <end position="911"/>
    </location>
</feature>
<reference evidence="8" key="1">
    <citation type="submission" date="2021-04" db="EMBL/GenBank/DDBJ databases">
        <authorList>
            <consortium name="Molecular Ecology Group"/>
        </authorList>
    </citation>
    <scope>NUCLEOTIDE SEQUENCE</scope>
</reference>
<evidence type="ECO:0000313" key="9">
    <source>
        <dbReference type="Proteomes" id="UP000678393"/>
    </source>
</evidence>
<evidence type="ECO:0000256" key="2">
    <source>
        <dbReference type="ARBA" id="ARBA00022692"/>
    </source>
</evidence>
<feature type="transmembrane region" description="Helical" evidence="5">
    <location>
        <begin position="931"/>
        <end position="958"/>
    </location>
</feature>
<evidence type="ECO:0000256" key="5">
    <source>
        <dbReference type="SAM" id="Phobius"/>
    </source>
</evidence>
<dbReference type="Pfam" id="PF00002">
    <property type="entry name" value="7tm_2"/>
    <property type="match status" value="1"/>
</dbReference>
<keyword evidence="2 5" id="KW-0812">Transmembrane</keyword>
<keyword evidence="4 5" id="KW-0472">Membrane</keyword>
<dbReference type="OrthoDB" id="10051649at2759"/>
<evidence type="ECO:0000256" key="3">
    <source>
        <dbReference type="ARBA" id="ARBA00022989"/>
    </source>
</evidence>
<evidence type="ECO:0000313" key="8">
    <source>
        <dbReference type="EMBL" id="CAG5131942.1"/>
    </source>
</evidence>
<evidence type="ECO:0000259" key="7">
    <source>
        <dbReference type="PROSITE" id="PS50261"/>
    </source>
</evidence>
<feature type="transmembrane region" description="Helical" evidence="5">
    <location>
        <begin position="973"/>
        <end position="995"/>
    </location>
</feature>
<feature type="transmembrane region" description="Helical" evidence="5">
    <location>
        <begin position="729"/>
        <end position="753"/>
    </location>
</feature>
<proteinExistence type="predicted"/>
<keyword evidence="3 5" id="KW-1133">Transmembrane helix</keyword>
<feature type="transmembrane region" description="Helical" evidence="5">
    <location>
        <begin position="765"/>
        <end position="782"/>
    </location>
</feature>
<keyword evidence="9" id="KW-1185">Reference proteome</keyword>
<feature type="chain" id="PRO_5035718282" description="G-protein coupled receptors family 2 profile 2 domain-containing protein" evidence="6">
    <location>
        <begin position="19"/>
        <end position="1046"/>
    </location>
</feature>
<comment type="subcellular location">
    <subcellularLocation>
        <location evidence="1">Membrane</location>
        <topology evidence="1">Multi-pass membrane protein</topology>
    </subcellularLocation>
</comment>
<dbReference type="EMBL" id="CAJHNH020004968">
    <property type="protein sequence ID" value="CAG5131942.1"/>
    <property type="molecule type" value="Genomic_DNA"/>
</dbReference>
<dbReference type="GO" id="GO:0004930">
    <property type="term" value="F:G protein-coupled receptor activity"/>
    <property type="evidence" value="ECO:0007669"/>
    <property type="project" value="InterPro"/>
</dbReference>
<accession>A0A8S3ZVK2</accession>
<dbReference type="PANTHER" id="PTHR45902">
    <property type="entry name" value="LATROPHILIN RECEPTOR-LIKE PROTEIN A"/>
    <property type="match status" value="1"/>
</dbReference>
<dbReference type="PROSITE" id="PS50261">
    <property type="entry name" value="G_PROTEIN_RECEP_F2_4"/>
    <property type="match status" value="1"/>
</dbReference>
<evidence type="ECO:0000256" key="6">
    <source>
        <dbReference type="SAM" id="SignalP"/>
    </source>
</evidence>
<gene>
    <name evidence="8" type="ORF">CUNI_LOCUS17500</name>
</gene>
<evidence type="ECO:0000256" key="4">
    <source>
        <dbReference type="ARBA" id="ARBA00023136"/>
    </source>
</evidence>
<dbReference type="GO" id="GO:0007166">
    <property type="term" value="P:cell surface receptor signaling pathway"/>
    <property type="evidence" value="ECO:0007669"/>
    <property type="project" value="InterPro"/>
</dbReference>
<feature type="transmembrane region" description="Helical" evidence="5">
    <location>
        <begin position="788"/>
        <end position="821"/>
    </location>
</feature>
<dbReference type="Proteomes" id="UP000678393">
    <property type="component" value="Unassembled WGS sequence"/>
</dbReference>
<sequence length="1046" mass="117118">MVLCTLFMSLVLIKIVETRLAFFSSETTDRSEAWEMSTIDQGNEDVSVRTESMTFEQQLITKAVEKIPDRDSLSASTPFSTSPVELKTFIWNRTTSPASFHHGYCKHTCLDSHSSGGNNMKTDCQDLSCFQCDCIRPRCEIYHTCCPDVSKFSPQNIPSVVDRSMKEDVSKLNTTGPWLQKYSQDSTGENLTETLKYYDTDIQSAHNYGYTKRTKSKLESNIRCDHNSFVIPFLFVRSCSSNVQVSDEVRSLCEIDTINDDVSMKSVARVTDVHTSVVYYNQYCALCNGINEWLLWSVTVECVHFLHVYTATTEEELLRQANRDDSSCSVAQSPRLGLEVVPCDRLMFRGEPVGACNVTGLWPEYDRGVEEGCNSLTGLVYRVYDGSASSISGQPIRLYRNIFCAICNREHNPRYLACTPDGAGGGFAPSPPLSILLGIHDEPPRLENNMHSNTCSNTEWLSPSGQCFPLYCSPGKILVNRTCETGLKQITGLRYHLRLWFLHQTDDVTETRDRITTSSVDVIGDIFYNKRKKQFDFQVPFGYYVTGDVVASAKITRDEFEQRLMRTLLRDTLEVEFNDGVKGRYQPIIMWGDDSLNVYCEHARKMSHDCLRANPKRNTDALFLVDTYEDVLEGSDKFLNVSELLTCSYIILQHSMFIVDKLEEGVLPSVFVKVNFSGVNVTFSSAAALNKMSLGTNGTLRVCLELFDGYKHKPQLVSGSTSERFLVQYILSVVCLALSMVCLLLALVTYAMFPALRSVAGRNNVCLCTTLMLAQAMILASSHMSPDLGVVCVAVGVATHFLWLSVMCWSFLCCFHMFRVFTSKTRSSYSTTSSRNILLGKNLACSLLLPAVVVVVVVVTMHTTSGGQSLGYGGSVCYLNSNILVGTVTVLPILSVSLINIAFFLITVVHIHRVRKLQKHESFKKMDLQHLYVYIKLSTMTGAFWVLSVTGEVLLLFLDALIQVRVFTQHNSLLIAGILLNGLQGLYIFISYTCNKRVLSLYLRRLGINSTTHTTMTAPSTDGSTVMRLTKRINSETHSHTSHALE</sequence>
<organism evidence="8 9">
    <name type="scientific">Candidula unifasciata</name>
    <dbReference type="NCBI Taxonomy" id="100452"/>
    <lineage>
        <taxon>Eukaryota</taxon>
        <taxon>Metazoa</taxon>
        <taxon>Spiralia</taxon>
        <taxon>Lophotrochozoa</taxon>
        <taxon>Mollusca</taxon>
        <taxon>Gastropoda</taxon>
        <taxon>Heterobranchia</taxon>
        <taxon>Euthyneura</taxon>
        <taxon>Panpulmonata</taxon>
        <taxon>Eupulmonata</taxon>
        <taxon>Stylommatophora</taxon>
        <taxon>Helicina</taxon>
        <taxon>Helicoidea</taxon>
        <taxon>Geomitridae</taxon>
        <taxon>Candidula</taxon>
    </lineage>
</organism>
<keyword evidence="6" id="KW-0732">Signal</keyword>
<dbReference type="InterPro" id="IPR017981">
    <property type="entry name" value="GPCR_2-like_7TM"/>
</dbReference>
<name>A0A8S3ZVK2_9EUPU</name>
<dbReference type="InterPro" id="IPR000832">
    <property type="entry name" value="GPCR_2_secretin-like"/>
</dbReference>
<dbReference type="InterPro" id="IPR053231">
    <property type="entry name" value="GPCR_LN-TM7"/>
</dbReference>
<feature type="domain" description="G-protein coupled receptors family 2 profile 2" evidence="7">
    <location>
        <begin position="728"/>
        <end position="996"/>
    </location>
</feature>
<dbReference type="PANTHER" id="PTHR45902:SF1">
    <property type="entry name" value="LATROPHILIN RECEPTOR-LIKE PROTEIN A"/>
    <property type="match status" value="1"/>
</dbReference>